<feature type="signal peptide" evidence="2">
    <location>
        <begin position="1"/>
        <end position="24"/>
    </location>
</feature>
<reference evidence="3 4" key="1">
    <citation type="submission" date="2013-07" db="EMBL/GenBank/DDBJ databases">
        <authorList>
            <consortium name="DOE Joint Genome Institute"/>
            <person name="Reeve W."/>
            <person name="Huntemann M."/>
            <person name="Han J."/>
            <person name="Chen A."/>
            <person name="Kyrpides N."/>
            <person name="Mavromatis K."/>
            <person name="Markowitz V."/>
            <person name="Palaniappan K."/>
            <person name="Ivanova N."/>
            <person name="Schaumberg A."/>
            <person name="Pati A."/>
            <person name="Liolios K."/>
            <person name="Nordberg H.P."/>
            <person name="Cantor M.N."/>
            <person name="Hua S.X."/>
            <person name="Woyke T."/>
        </authorList>
    </citation>
    <scope>NUCLEOTIDE SEQUENCE [LARGE SCALE GENOMIC DNA]</scope>
    <source>
        <strain evidence="3 4">DSM 43889</strain>
    </source>
</reference>
<comment type="caution">
    <text evidence="3">The sequence shown here is derived from an EMBL/GenBank/DDBJ whole genome shotgun (WGS) entry which is preliminary data.</text>
</comment>
<keyword evidence="2" id="KW-0732">Signal</keyword>
<feature type="chain" id="PRO_5046388441" description="Lipoprotein" evidence="2">
    <location>
        <begin position="25"/>
        <end position="59"/>
    </location>
</feature>
<sequence>MKGHIMTATVVVGVLAFSAACAGAREPTSTERGGQASGTRVADAPPDLRWVPCDPTPHL</sequence>
<dbReference type="Proteomes" id="UP000791080">
    <property type="component" value="Unassembled WGS sequence"/>
</dbReference>
<protein>
    <recommendedName>
        <fullName evidence="5">Lipoprotein</fullName>
    </recommendedName>
</protein>
<reference evidence="3 4" key="2">
    <citation type="submission" date="2022-06" db="EMBL/GenBank/DDBJ databases">
        <title>Genomic Encyclopedia of Type Strains, Phase I: the one thousand microbial genomes (KMG-I) project.</title>
        <authorList>
            <person name="Kyrpides N."/>
        </authorList>
    </citation>
    <scope>NUCLEOTIDE SEQUENCE [LARGE SCALE GENOMIC DNA]</scope>
    <source>
        <strain evidence="3 4">DSM 43889</strain>
    </source>
</reference>
<dbReference type="EMBL" id="AUBJ02000001">
    <property type="protein sequence ID" value="MCP2332222.1"/>
    <property type="molecule type" value="Genomic_DNA"/>
</dbReference>
<keyword evidence="4" id="KW-1185">Reference proteome</keyword>
<evidence type="ECO:0000256" key="1">
    <source>
        <dbReference type="SAM" id="MobiDB-lite"/>
    </source>
</evidence>
<evidence type="ECO:0000313" key="4">
    <source>
        <dbReference type="Proteomes" id="UP000791080"/>
    </source>
</evidence>
<evidence type="ECO:0008006" key="5">
    <source>
        <dbReference type="Google" id="ProtNLM"/>
    </source>
</evidence>
<gene>
    <name evidence="3" type="ORF">G443_002492</name>
</gene>
<accession>A0ABT1JIV7</accession>
<name>A0ABT1JIV7_ACTCY</name>
<proteinExistence type="predicted"/>
<evidence type="ECO:0000256" key="2">
    <source>
        <dbReference type="SAM" id="SignalP"/>
    </source>
</evidence>
<feature type="region of interest" description="Disordered" evidence="1">
    <location>
        <begin position="23"/>
        <end position="59"/>
    </location>
</feature>
<evidence type="ECO:0000313" key="3">
    <source>
        <dbReference type="EMBL" id="MCP2332222.1"/>
    </source>
</evidence>
<dbReference type="PROSITE" id="PS51257">
    <property type="entry name" value="PROKAR_LIPOPROTEIN"/>
    <property type="match status" value="1"/>
</dbReference>
<organism evidence="3 4">
    <name type="scientific">Actinoalloteichus caeruleus DSM 43889</name>
    <dbReference type="NCBI Taxonomy" id="1120930"/>
    <lineage>
        <taxon>Bacteria</taxon>
        <taxon>Bacillati</taxon>
        <taxon>Actinomycetota</taxon>
        <taxon>Actinomycetes</taxon>
        <taxon>Pseudonocardiales</taxon>
        <taxon>Pseudonocardiaceae</taxon>
        <taxon>Actinoalloteichus</taxon>
        <taxon>Actinoalloteichus cyanogriseus</taxon>
    </lineage>
</organism>